<dbReference type="AlphaFoldDB" id="A0A0D7B4M1"/>
<dbReference type="Gene3D" id="1.25.40.10">
    <property type="entry name" value="Tetratricopeptide repeat domain"/>
    <property type="match status" value="1"/>
</dbReference>
<gene>
    <name evidence="2" type="ORF">CYLTODRAFT_492562</name>
</gene>
<feature type="region of interest" description="Disordered" evidence="1">
    <location>
        <begin position="42"/>
        <end position="84"/>
    </location>
</feature>
<evidence type="ECO:0000313" key="2">
    <source>
        <dbReference type="EMBL" id="KIY65134.1"/>
    </source>
</evidence>
<reference evidence="2 3" key="1">
    <citation type="journal article" date="2015" name="Fungal Genet. Biol.">
        <title>Evolution of novel wood decay mechanisms in Agaricales revealed by the genome sequences of Fistulina hepatica and Cylindrobasidium torrendii.</title>
        <authorList>
            <person name="Floudas D."/>
            <person name="Held B.W."/>
            <person name="Riley R."/>
            <person name="Nagy L.G."/>
            <person name="Koehler G."/>
            <person name="Ransdell A.S."/>
            <person name="Younus H."/>
            <person name="Chow J."/>
            <person name="Chiniquy J."/>
            <person name="Lipzen A."/>
            <person name="Tritt A."/>
            <person name="Sun H."/>
            <person name="Haridas S."/>
            <person name="LaButti K."/>
            <person name="Ohm R.A."/>
            <person name="Kues U."/>
            <person name="Blanchette R.A."/>
            <person name="Grigoriev I.V."/>
            <person name="Minto R.E."/>
            <person name="Hibbett D.S."/>
        </authorList>
    </citation>
    <scope>NUCLEOTIDE SEQUENCE [LARGE SCALE GENOMIC DNA]</scope>
    <source>
        <strain evidence="2 3">FP15055 ss-10</strain>
    </source>
</reference>
<evidence type="ECO:0000256" key="1">
    <source>
        <dbReference type="SAM" id="MobiDB-lite"/>
    </source>
</evidence>
<dbReference type="OrthoDB" id="3149711at2759"/>
<dbReference type="EMBL" id="KN880603">
    <property type="protein sequence ID" value="KIY65134.1"/>
    <property type="molecule type" value="Genomic_DNA"/>
</dbReference>
<feature type="compositionally biased region" description="Polar residues" evidence="1">
    <location>
        <begin position="58"/>
        <end position="68"/>
    </location>
</feature>
<dbReference type="Proteomes" id="UP000054007">
    <property type="component" value="Unassembled WGS sequence"/>
</dbReference>
<protein>
    <recommendedName>
        <fullName evidence="4">Pentacotripeptide-repeat region of PRORP domain-containing protein</fullName>
    </recommendedName>
</protein>
<organism evidence="2 3">
    <name type="scientific">Cylindrobasidium torrendii FP15055 ss-10</name>
    <dbReference type="NCBI Taxonomy" id="1314674"/>
    <lineage>
        <taxon>Eukaryota</taxon>
        <taxon>Fungi</taxon>
        <taxon>Dikarya</taxon>
        <taxon>Basidiomycota</taxon>
        <taxon>Agaricomycotina</taxon>
        <taxon>Agaricomycetes</taxon>
        <taxon>Agaricomycetidae</taxon>
        <taxon>Agaricales</taxon>
        <taxon>Marasmiineae</taxon>
        <taxon>Physalacriaceae</taxon>
        <taxon>Cylindrobasidium</taxon>
    </lineage>
</organism>
<keyword evidence="3" id="KW-1185">Reference proteome</keyword>
<sequence length="544" mass="60639">MQGAAWRARHSLSHTVALAPSQYPPSFAQALLQAAGRAWTRSASTDSRAIRTTRYDSTRASSSSQNRPLTRRPRSHQGHALSASYTLPEDISDTHYAYDDPGKSKDEDQSPAFASELFQPVHIAIPNLSAKDYLLSCSNPKIFKSNILTLLGDDPGSRSRSLRRAIQYHSELPVRQTDTYNILITAALRAQEVELAGQLFTAMAQEQIPQNERTVTLMLRRLIALGLRDDARAAMERSPGGLQDTPLVHALEFYYDTRTKHNLTGAATVHSAAHFLEILKDTGAKLEPDTPPEVISKVVHSLIILDRFPLALRLATSALSAMPASTTADDGSRWMTVVHIMLQYGPTCTSFAFPSEAKGELKPGPRFFAARRMLQDLLARHSALVPTPKTVGNLLVHLRRVQNRGRLAVDVVQEFEKQWGTGAVDGRVYRQVASLLETQGKRVLAQQWLDASKAVDRGPEDVRSGGDWIGAGISENVNVHRRSQLRDKNMRRDLEKWLRSPERGLKMHLNGYRQMYPRRTTMAKANSRVYARLAERLKEGDDTA</sequence>
<evidence type="ECO:0000313" key="3">
    <source>
        <dbReference type="Proteomes" id="UP000054007"/>
    </source>
</evidence>
<proteinExistence type="predicted"/>
<accession>A0A0D7B4M1</accession>
<evidence type="ECO:0008006" key="4">
    <source>
        <dbReference type="Google" id="ProtNLM"/>
    </source>
</evidence>
<name>A0A0D7B4M1_9AGAR</name>
<dbReference type="InterPro" id="IPR011990">
    <property type="entry name" value="TPR-like_helical_dom_sf"/>
</dbReference>